<feature type="region of interest" description="Disordered" evidence="12">
    <location>
        <begin position="504"/>
        <end position="524"/>
    </location>
</feature>
<dbReference type="SMART" id="SM00355">
    <property type="entry name" value="ZnF_C2H2"/>
    <property type="match status" value="6"/>
</dbReference>
<keyword evidence="6" id="KW-0863">Zinc-finger</keyword>
<dbReference type="EMBL" id="SRMA01026684">
    <property type="protein sequence ID" value="TRY77503.1"/>
    <property type="molecule type" value="Genomic_DNA"/>
</dbReference>
<keyword evidence="3" id="KW-0597">Phosphoprotein</keyword>
<organism evidence="14 15">
    <name type="scientific">Danionella cerebrum</name>
    <dbReference type="NCBI Taxonomy" id="2873325"/>
    <lineage>
        <taxon>Eukaryota</taxon>
        <taxon>Metazoa</taxon>
        <taxon>Chordata</taxon>
        <taxon>Craniata</taxon>
        <taxon>Vertebrata</taxon>
        <taxon>Euteleostomi</taxon>
        <taxon>Actinopterygii</taxon>
        <taxon>Neopterygii</taxon>
        <taxon>Teleostei</taxon>
        <taxon>Ostariophysi</taxon>
        <taxon>Cypriniformes</taxon>
        <taxon>Danionidae</taxon>
        <taxon>Danioninae</taxon>
        <taxon>Danionella</taxon>
    </lineage>
</organism>
<proteinExistence type="inferred from homology"/>
<evidence type="ECO:0000256" key="8">
    <source>
        <dbReference type="ARBA" id="ARBA00023015"/>
    </source>
</evidence>
<evidence type="ECO:0000256" key="6">
    <source>
        <dbReference type="ARBA" id="ARBA00022771"/>
    </source>
</evidence>
<comment type="similarity">
    <text evidence="2">Belongs to the krueppel C2H2-type zinc-finger protein family.</text>
</comment>
<evidence type="ECO:0000256" key="9">
    <source>
        <dbReference type="ARBA" id="ARBA00023125"/>
    </source>
</evidence>
<feature type="compositionally biased region" description="Polar residues" evidence="12">
    <location>
        <begin position="1473"/>
        <end position="1487"/>
    </location>
</feature>
<feature type="compositionally biased region" description="Basic and acidic residues" evidence="12">
    <location>
        <begin position="1123"/>
        <end position="1139"/>
    </location>
</feature>
<sequence length="1524" mass="173207">MAEEESELELDSFKKDLETLLKTTSSEERGLQSKIYCKRFCELVVEQTGRWQVPLPQLQVLRCALCSFVQGTSSYPSECEHVRYTLSSLALSIFELLLFFGKEEFIEHPLKDIIDTFQNCYASLVRHQNIYLLQVRHIVKDGGPWANPVLHAILQDSQLPQEDVDQYLNSEASIFFELRLRYLVACERLPEATALTRRCIQHPIVGQRLYFKQAYLICLWRAGLHDRLYKEMEDIDGKEAAEILCLMETEEKDGTVLELSKVFLIQKLQMGDMYCLWDLVFIWSRLYLRVNLSKQKLFDECKVMLESATNIKAIFPFMKVILTEFGNIGREFCVELCRRALQLDLKHDPVTKTLIYKMVAYLLPNDLEICRACALLAFFQERTVDSYKNVFLLYTHPDQQYHVDTSLVGNNVRFDVLQILKKDLYFDPEFWSILNIETNCLKLMSDKIAKAALCEIMEKEEWMASYCVKGNCPCHANNTDGMVITVDKSVKLIKPETESLKVVANSATEEASSKPGKKRGRKPGTKLIKHVDVCPIRRSYRQLELTKNPSRYRSSRYQRLHSWQTEINLNPLKRRGRKPKWLLDQIAAMQKNEHLQVDKSSSSLKDNLVEAPVGEITVMFSYPDNEVYISPNVQTSQVFTEIPHVTEKAYKPPPQENPTWPQGPNSLFELLSGESSSCCQEDSSTAEAIAFQDQGFSVVETFHTYSKPIELNEESEDSSSDADVNLTQTESKDEGLGQSPKPVENPEVTQVMHREACVEIKPTTIPDVTVEATNPAHEAVEITGGPDVDEISYPALGPYSPISPPESTNGDLEPELVTIDTPDASLEEMPTLIAFDTFSETDGKPENATGLQEDTPPVLTEMTKLPDDTVVTSKKTPVESFEVSPECTEMSVEPTNTTEALTKTAAADLIKPPLNPTNDQTPPKSFKCDLCNKELKDRTILKHALWHHRVDRKCMFCHKHYTRGRPPFIHLKAHITQLKESNGINGNIPENGPKTTLQKRGCKTITPVVRNKFSTIKMRLNCTLDNTGMHEDGKSSDPNLKLRTRVVKSSDPASTLKDEQNLCRVKRCLKRVYVKKPQSTNENKKFCKRTQTPKENHLDAKDNMAHKLNGVIGKKKRVMIATDRDISGQKTDNKEKTEKAPGCPENNVKSEPGSENVIKQKDRLNMKRKHEVLKTVATPEDPKDAVKTEENSEKKEHTENNIELKNVTKIKKSKSSASTLFQEKKVGPSSVIKCPVEICMFTAKAVRVLSHVLSHHLGDKNALMFFYNFAKKKCLCCCRKLGTPQHFFDHVMCHRGERKFPCCHYGCKERYASRSELNEHLLHHNPLRATCCFPGCLSQHMNLMQLYRHERDHYEHGFNFKRTELTESLYKSSSSLMLTAKGKDSTSPNNEDDGKPLILNKGSANYGNKNQGLVNGHIEAEKVAPQVSSDQVKGTEPAFPPKAKTQHFIRPPPTSYLDESCIRMRKRWKEPQEQPNIVGSTSEPESTSQRCSRCCQSFSCEEMKTHKNKCSSLFGFDSDDESVS</sequence>
<keyword evidence="11" id="KW-0539">Nucleus</keyword>
<reference evidence="14 15" key="1">
    <citation type="journal article" date="2019" name="Sci. Data">
        <title>Hybrid genome assembly and annotation of Danionella translucida.</title>
        <authorList>
            <person name="Kadobianskyi M."/>
            <person name="Schulze L."/>
            <person name="Schuelke M."/>
            <person name="Judkewitz B."/>
        </authorList>
    </citation>
    <scope>NUCLEOTIDE SEQUENCE [LARGE SCALE GENOMIC DNA]</scope>
    <source>
        <strain evidence="14 15">Bolton</strain>
    </source>
</reference>
<feature type="compositionally biased region" description="Basic residues" evidence="12">
    <location>
        <begin position="515"/>
        <end position="524"/>
    </location>
</feature>
<evidence type="ECO:0000313" key="15">
    <source>
        <dbReference type="Proteomes" id="UP000316079"/>
    </source>
</evidence>
<evidence type="ECO:0000256" key="7">
    <source>
        <dbReference type="ARBA" id="ARBA00022833"/>
    </source>
</evidence>
<feature type="region of interest" description="Disordered" evidence="12">
    <location>
        <begin position="1176"/>
        <end position="1198"/>
    </location>
</feature>
<dbReference type="OrthoDB" id="10029602at2759"/>
<name>A0A553PIK1_9TELE</name>
<evidence type="ECO:0000256" key="12">
    <source>
        <dbReference type="SAM" id="MobiDB-lite"/>
    </source>
</evidence>
<comment type="caution">
    <text evidence="14">The sequence shown here is derived from an EMBL/GenBank/DDBJ whole genome shotgun (WGS) entry which is preliminary data.</text>
</comment>
<evidence type="ECO:0000259" key="13">
    <source>
        <dbReference type="PROSITE" id="PS00028"/>
    </source>
</evidence>
<dbReference type="PANTHER" id="PTHR15507:SF16">
    <property type="entry name" value="ZINC FINGER PROTEIN 654"/>
    <property type="match status" value="1"/>
</dbReference>
<feature type="domain" description="C2H2-type" evidence="13">
    <location>
        <begin position="1274"/>
        <end position="1294"/>
    </location>
</feature>
<dbReference type="GO" id="GO:0005634">
    <property type="term" value="C:nucleus"/>
    <property type="evidence" value="ECO:0007669"/>
    <property type="project" value="UniProtKB-SubCell"/>
</dbReference>
<keyword evidence="10" id="KW-0804">Transcription</keyword>
<dbReference type="Proteomes" id="UP000316079">
    <property type="component" value="Unassembled WGS sequence"/>
</dbReference>
<keyword evidence="7" id="KW-0862">Zinc</keyword>
<keyword evidence="8" id="KW-0805">Transcription regulation</keyword>
<comment type="subcellular location">
    <subcellularLocation>
        <location evidence="1">Nucleus</location>
    </subcellularLocation>
</comment>
<evidence type="ECO:0000256" key="4">
    <source>
        <dbReference type="ARBA" id="ARBA00022723"/>
    </source>
</evidence>
<dbReference type="InterPro" id="IPR052251">
    <property type="entry name" value="GH-ZnFinger_Regulators"/>
</dbReference>
<feature type="region of interest" description="Disordered" evidence="12">
    <location>
        <begin position="1468"/>
        <end position="1489"/>
    </location>
</feature>
<keyword evidence="4" id="KW-0479">Metal-binding</keyword>
<evidence type="ECO:0000256" key="2">
    <source>
        <dbReference type="ARBA" id="ARBA00006991"/>
    </source>
</evidence>
<evidence type="ECO:0000256" key="3">
    <source>
        <dbReference type="ARBA" id="ARBA00022553"/>
    </source>
</evidence>
<evidence type="ECO:0000256" key="5">
    <source>
        <dbReference type="ARBA" id="ARBA00022737"/>
    </source>
</evidence>
<dbReference type="PROSITE" id="PS00028">
    <property type="entry name" value="ZINC_FINGER_C2H2_1"/>
    <property type="match status" value="2"/>
</dbReference>
<feature type="region of interest" description="Disordered" evidence="12">
    <location>
        <begin position="710"/>
        <end position="748"/>
    </location>
</feature>
<dbReference type="InterPro" id="IPR057986">
    <property type="entry name" value="TPR_Rlf/292/654"/>
</dbReference>
<evidence type="ECO:0000256" key="11">
    <source>
        <dbReference type="ARBA" id="ARBA00023242"/>
    </source>
</evidence>
<feature type="compositionally biased region" description="Basic and acidic residues" evidence="12">
    <location>
        <begin position="1180"/>
        <end position="1198"/>
    </location>
</feature>
<dbReference type="GO" id="GO:0008270">
    <property type="term" value="F:zinc ion binding"/>
    <property type="evidence" value="ECO:0007669"/>
    <property type="project" value="UniProtKB-KW"/>
</dbReference>
<dbReference type="STRING" id="623744.A0A553PIK1"/>
<feature type="domain" description="C2H2-type" evidence="13">
    <location>
        <begin position="1302"/>
        <end position="1324"/>
    </location>
</feature>
<keyword evidence="15" id="KW-1185">Reference proteome</keyword>
<dbReference type="GO" id="GO:0003677">
    <property type="term" value="F:DNA binding"/>
    <property type="evidence" value="ECO:0007669"/>
    <property type="project" value="UniProtKB-KW"/>
</dbReference>
<feature type="region of interest" description="Disordered" evidence="12">
    <location>
        <begin position="1123"/>
        <end position="1161"/>
    </location>
</feature>
<dbReference type="GO" id="GO:0000981">
    <property type="term" value="F:DNA-binding transcription factor activity, RNA polymerase II-specific"/>
    <property type="evidence" value="ECO:0007669"/>
    <property type="project" value="TreeGrafter"/>
</dbReference>
<gene>
    <name evidence="14" type="ORF">DNTS_035094</name>
</gene>
<feature type="compositionally biased region" description="Acidic residues" evidence="12">
    <location>
        <begin position="711"/>
        <end position="720"/>
    </location>
</feature>
<evidence type="ECO:0000313" key="14">
    <source>
        <dbReference type="EMBL" id="TRY77503.1"/>
    </source>
</evidence>
<evidence type="ECO:0000256" key="1">
    <source>
        <dbReference type="ARBA" id="ARBA00004123"/>
    </source>
</evidence>
<dbReference type="InterPro" id="IPR013087">
    <property type="entry name" value="Znf_C2H2_type"/>
</dbReference>
<keyword evidence="5" id="KW-0677">Repeat</keyword>
<dbReference type="PANTHER" id="PTHR15507">
    <property type="entry name" value="ZINC FINGER PROTEIN RLF"/>
    <property type="match status" value="1"/>
</dbReference>
<keyword evidence="9" id="KW-0238">DNA-binding</keyword>
<protein>
    <recommendedName>
        <fullName evidence="13">C2H2-type domain-containing protein</fullName>
    </recommendedName>
</protein>
<accession>A0A553PIK1</accession>
<dbReference type="Pfam" id="PF25580">
    <property type="entry name" value="TPR_Rlf"/>
    <property type="match status" value="1"/>
</dbReference>
<evidence type="ECO:0000256" key="10">
    <source>
        <dbReference type="ARBA" id="ARBA00023163"/>
    </source>
</evidence>